<feature type="region of interest" description="Disordered" evidence="1">
    <location>
        <begin position="1"/>
        <end position="35"/>
    </location>
</feature>
<evidence type="ECO:0000313" key="3">
    <source>
        <dbReference type="Proteomes" id="UP000887159"/>
    </source>
</evidence>
<feature type="compositionally biased region" description="Polar residues" evidence="1">
    <location>
        <begin position="1"/>
        <end position="11"/>
    </location>
</feature>
<proteinExistence type="predicted"/>
<accession>A0A8X6SDU3</accession>
<dbReference type="AlphaFoldDB" id="A0A8X6SDU3"/>
<dbReference type="EMBL" id="BMAU01021261">
    <property type="protein sequence ID" value="GFY06636.1"/>
    <property type="molecule type" value="Genomic_DNA"/>
</dbReference>
<keyword evidence="3" id="KW-1185">Reference proteome</keyword>
<evidence type="ECO:0000313" key="2">
    <source>
        <dbReference type="EMBL" id="GFY06636.1"/>
    </source>
</evidence>
<dbReference type="Proteomes" id="UP000887159">
    <property type="component" value="Unassembled WGS sequence"/>
</dbReference>
<evidence type="ECO:0000256" key="1">
    <source>
        <dbReference type="SAM" id="MobiDB-lite"/>
    </source>
</evidence>
<gene>
    <name evidence="2" type="ORF">TNCV_3524921</name>
</gene>
<comment type="caution">
    <text evidence="2">The sequence shown here is derived from an EMBL/GenBank/DDBJ whole genome shotgun (WGS) entry which is preliminary data.</text>
</comment>
<sequence length="136" mass="14484">MVSLGHQSLTPTELGRVDEDMASPGNNGESPKWPSKTLVPDLLSAMAAPNADACECQVKAGNSLGSLHVPRGRTHSGQGFPWFSKALGFLGHVSTFVNVFEYNAVYSFEGLEDIRLRQLGSLLGSLVGSLIARDPT</sequence>
<protein>
    <submittedName>
        <fullName evidence="2">Uncharacterized protein</fullName>
    </submittedName>
</protein>
<name>A0A8X6SDU3_TRICX</name>
<organism evidence="2 3">
    <name type="scientific">Trichonephila clavipes</name>
    <name type="common">Golden silk orbweaver</name>
    <name type="synonym">Nephila clavipes</name>
    <dbReference type="NCBI Taxonomy" id="2585209"/>
    <lineage>
        <taxon>Eukaryota</taxon>
        <taxon>Metazoa</taxon>
        <taxon>Ecdysozoa</taxon>
        <taxon>Arthropoda</taxon>
        <taxon>Chelicerata</taxon>
        <taxon>Arachnida</taxon>
        <taxon>Araneae</taxon>
        <taxon>Araneomorphae</taxon>
        <taxon>Entelegynae</taxon>
        <taxon>Araneoidea</taxon>
        <taxon>Nephilidae</taxon>
        <taxon>Trichonephila</taxon>
    </lineage>
</organism>
<reference evidence="2" key="1">
    <citation type="submission" date="2020-08" db="EMBL/GenBank/DDBJ databases">
        <title>Multicomponent nature underlies the extraordinary mechanical properties of spider dragline silk.</title>
        <authorList>
            <person name="Kono N."/>
            <person name="Nakamura H."/>
            <person name="Mori M."/>
            <person name="Yoshida Y."/>
            <person name="Ohtoshi R."/>
            <person name="Malay A.D."/>
            <person name="Moran D.A.P."/>
            <person name="Tomita M."/>
            <person name="Numata K."/>
            <person name="Arakawa K."/>
        </authorList>
    </citation>
    <scope>NUCLEOTIDE SEQUENCE</scope>
</reference>